<evidence type="ECO:0000256" key="2">
    <source>
        <dbReference type="ARBA" id="ARBA00022692"/>
    </source>
</evidence>
<dbReference type="AlphaFoldDB" id="A0A812UBN5"/>
<dbReference type="PANTHER" id="PTHR10037">
    <property type="entry name" value="VOLTAGE-GATED CATION CHANNEL CALCIUM AND SODIUM"/>
    <property type="match status" value="1"/>
</dbReference>
<evidence type="ECO:0000259" key="8">
    <source>
        <dbReference type="Pfam" id="PF00520"/>
    </source>
</evidence>
<evidence type="ECO:0000313" key="9">
    <source>
        <dbReference type="EMBL" id="CAE7570252.1"/>
    </source>
</evidence>
<reference evidence="9" key="1">
    <citation type="submission" date="2021-02" db="EMBL/GenBank/DDBJ databases">
        <authorList>
            <person name="Dougan E. K."/>
            <person name="Rhodes N."/>
            <person name="Thang M."/>
            <person name="Chan C."/>
        </authorList>
    </citation>
    <scope>NUCLEOTIDE SEQUENCE</scope>
</reference>
<keyword evidence="5 7" id="KW-0472">Membrane</keyword>
<evidence type="ECO:0000256" key="4">
    <source>
        <dbReference type="ARBA" id="ARBA00022989"/>
    </source>
</evidence>
<dbReference type="PROSITE" id="PS00018">
    <property type="entry name" value="EF_HAND_1"/>
    <property type="match status" value="1"/>
</dbReference>
<feature type="transmembrane region" description="Helical" evidence="7">
    <location>
        <begin position="248"/>
        <end position="274"/>
    </location>
</feature>
<keyword evidence="3" id="KW-0106">Calcium</keyword>
<comment type="subcellular location">
    <subcellularLocation>
        <location evidence="1">Membrane</location>
        <topology evidence="1">Multi-pass membrane protein</topology>
    </subcellularLocation>
</comment>
<dbReference type="Proteomes" id="UP000604046">
    <property type="component" value="Unassembled WGS sequence"/>
</dbReference>
<evidence type="ECO:0000256" key="7">
    <source>
        <dbReference type="SAM" id="Phobius"/>
    </source>
</evidence>
<keyword evidence="10" id="KW-1185">Reference proteome</keyword>
<accession>A0A812UBN5</accession>
<keyword evidence="4 7" id="KW-1133">Transmembrane helix</keyword>
<feature type="domain" description="Ion transport" evidence="8">
    <location>
        <begin position="99"/>
        <end position="352"/>
    </location>
</feature>
<dbReference type="InterPro" id="IPR005821">
    <property type="entry name" value="Ion_trans_dom"/>
</dbReference>
<dbReference type="SUPFAM" id="SSF47473">
    <property type="entry name" value="EF-hand"/>
    <property type="match status" value="1"/>
</dbReference>
<gene>
    <name evidence="9" type="primary">SCN11A</name>
    <name evidence="9" type="ORF">SNAT2548_LOCUS32447</name>
</gene>
<dbReference type="Pfam" id="PF00520">
    <property type="entry name" value="Ion_trans"/>
    <property type="match status" value="1"/>
</dbReference>
<evidence type="ECO:0000256" key="6">
    <source>
        <dbReference type="SAM" id="MobiDB-lite"/>
    </source>
</evidence>
<evidence type="ECO:0000256" key="3">
    <source>
        <dbReference type="ARBA" id="ARBA00022837"/>
    </source>
</evidence>
<name>A0A812UBN5_9DINO</name>
<dbReference type="GO" id="GO:0005248">
    <property type="term" value="F:voltage-gated sodium channel activity"/>
    <property type="evidence" value="ECO:0007669"/>
    <property type="project" value="TreeGrafter"/>
</dbReference>
<feature type="transmembrane region" description="Helical" evidence="7">
    <location>
        <begin position="323"/>
        <end position="347"/>
    </location>
</feature>
<protein>
    <submittedName>
        <fullName evidence="9">SCN11A protein</fullName>
    </submittedName>
</protein>
<dbReference type="Gene3D" id="1.20.120.350">
    <property type="entry name" value="Voltage-gated potassium channels. Chain C"/>
    <property type="match status" value="1"/>
</dbReference>
<comment type="caution">
    <text evidence="9">The sequence shown here is derived from an EMBL/GenBank/DDBJ whole genome shotgun (WGS) entry which is preliminary data.</text>
</comment>
<feature type="region of interest" description="Disordered" evidence="6">
    <location>
        <begin position="1"/>
        <end position="29"/>
    </location>
</feature>
<dbReference type="GO" id="GO:0001518">
    <property type="term" value="C:voltage-gated sodium channel complex"/>
    <property type="evidence" value="ECO:0007669"/>
    <property type="project" value="TreeGrafter"/>
</dbReference>
<dbReference type="Gene3D" id="1.10.238.10">
    <property type="entry name" value="EF-hand"/>
    <property type="match status" value="1"/>
</dbReference>
<sequence>MALAVLDQASEAPPAEEMKFTATLPTEHDKPVHVVAPEEAEMDQVAAAEEEMEHEMEDKNVHKKAKKERSELSNTLRRKSEKTDAKFLGDDFWLRIATHPLLELVFAICILGHAVMMSAELQYRGITVGHDIEYPHFNQTAEEAMPGATVAFDVLEWTFGVLFMVEAVIKLWGLRCSYFREVWNWFDFALVWLWIADRALENLPFDTSLLRLLRLARLLRLVKLARTVQGFDALAVMTTSLYGSVHALIWVAALLILVQMTFALLLSQVLLFYVEDPRFDIKDRQDVFEYFGNFTRSMLSMFEITLGNWPPIARLLQEKVSSWFVVFSLLHKIVFGFACVAVINGVFMQETFKVAQQDDQIMLRTVETKKMAHRKKMQMFFQHANDDDDKVLSPEEWREVLAEDKVKHWFAAQGLAISDPDLLWDILDTSGDRELDLEELIQGTARLQGPAKSLDLAVLKMEHFRTQLTIKDIRHSVDLLRHQINLLVRNSLDVAVTFEA</sequence>
<proteinExistence type="predicted"/>
<evidence type="ECO:0000256" key="5">
    <source>
        <dbReference type="ARBA" id="ARBA00023136"/>
    </source>
</evidence>
<evidence type="ECO:0000313" key="10">
    <source>
        <dbReference type="Proteomes" id="UP000604046"/>
    </source>
</evidence>
<keyword evidence="2 7" id="KW-0812">Transmembrane</keyword>
<evidence type="ECO:0000256" key="1">
    <source>
        <dbReference type="ARBA" id="ARBA00004141"/>
    </source>
</evidence>
<dbReference type="InterPro" id="IPR027359">
    <property type="entry name" value="Volt_channel_dom_sf"/>
</dbReference>
<dbReference type="InterPro" id="IPR043203">
    <property type="entry name" value="VGCC_Ca_Na"/>
</dbReference>
<dbReference type="EMBL" id="CAJNDS010002712">
    <property type="protein sequence ID" value="CAE7570252.1"/>
    <property type="molecule type" value="Genomic_DNA"/>
</dbReference>
<feature type="region of interest" description="Disordered" evidence="6">
    <location>
        <begin position="56"/>
        <end position="77"/>
    </location>
</feature>
<dbReference type="SUPFAM" id="SSF81324">
    <property type="entry name" value="Voltage-gated potassium channels"/>
    <property type="match status" value="1"/>
</dbReference>
<dbReference type="InterPro" id="IPR011992">
    <property type="entry name" value="EF-hand-dom_pair"/>
</dbReference>
<dbReference type="InterPro" id="IPR018247">
    <property type="entry name" value="EF_Hand_1_Ca_BS"/>
</dbReference>
<dbReference type="OrthoDB" id="418737at2759"/>
<feature type="transmembrane region" description="Helical" evidence="7">
    <location>
        <begin position="92"/>
        <end position="115"/>
    </location>
</feature>
<dbReference type="Gene3D" id="1.10.287.70">
    <property type="match status" value="1"/>
</dbReference>
<organism evidence="9 10">
    <name type="scientific">Symbiodinium natans</name>
    <dbReference type="NCBI Taxonomy" id="878477"/>
    <lineage>
        <taxon>Eukaryota</taxon>
        <taxon>Sar</taxon>
        <taxon>Alveolata</taxon>
        <taxon>Dinophyceae</taxon>
        <taxon>Suessiales</taxon>
        <taxon>Symbiodiniaceae</taxon>
        <taxon>Symbiodinium</taxon>
    </lineage>
</organism>
<dbReference type="PANTHER" id="PTHR10037:SF62">
    <property type="entry name" value="SODIUM CHANNEL PROTEIN 60E"/>
    <property type="match status" value="1"/>
</dbReference>